<organism evidence="1 2">
    <name type="scientific">Elliptochloris bilobata</name>
    <dbReference type="NCBI Taxonomy" id="381761"/>
    <lineage>
        <taxon>Eukaryota</taxon>
        <taxon>Viridiplantae</taxon>
        <taxon>Chlorophyta</taxon>
        <taxon>core chlorophytes</taxon>
        <taxon>Trebouxiophyceae</taxon>
        <taxon>Trebouxiophyceae incertae sedis</taxon>
        <taxon>Elliptochloris clade</taxon>
        <taxon>Elliptochloris</taxon>
    </lineage>
</organism>
<dbReference type="PANTHER" id="PTHR47413">
    <property type="entry name" value="LIPASE-LIKE PAD4"/>
    <property type="match status" value="1"/>
</dbReference>
<dbReference type="Proteomes" id="UP001445335">
    <property type="component" value="Unassembled WGS sequence"/>
</dbReference>
<dbReference type="PANTHER" id="PTHR47413:SF2">
    <property type="entry name" value="LIPASE-LIKE PAD4"/>
    <property type="match status" value="1"/>
</dbReference>
<dbReference type="InterPro" id="IPR029058">
    <property type="entry name" value="AB_hydrolase_fold"/>
</dbReference>
<protein>
    <submittedName>
        <fullName evidence="1">Uncharacterized protein</fullName>
    </submittedName>
</protein>
<reference evidence="1 2" key="1">
    <citation type="journal article" date="2024" name="Nat. Commun.">
        <title>Phylogenomics reveals the evolutionary origins of lichenization in chlorophyte algae.</title>
        <authorList>
            <person name="Puginier C."/>
            <person name="Libourel C."/>
            <person name="Otte J."/>
            <person name="Skaloud P."/>
            <person name="Haon M."/>
            <person name="Grisel S."/>
            <person name="Petersen M."/>
            <person name="Berrin J.G."/>
            <person name="Delaux P.M."/>
            <person name="Dal Grande F."/>
            <person name="Keller J."/>
        </authorList>
    </citation>
    <scope>NUCLEOTIDE SEQUENCE [LARGE SCALE GENOMIC DNA]</scope>
    <source>
        <strain evidence="1 2">SAG 245.80</strain>
    </source>
</reference>
<dbReference type="EMBL" id="JALJOU010000074">
    <property type="protein sequence ID" value="KAK9825403.1"/>
    <property type="molecule type" value="Genomic_DNA"/>
</dbReference>
<dbReference type="AlphaFoldDB" id="A0AAW1QVY6"/>
<accession>A0AAW1QVY6</accession>
<name>A0AAW1QVY6_9CHLO</name>
<evidence type="ECO:0000313" key="2">
    <source>
        <dbReference type="Proteomes" id="UP001445335"/>
    </source>
</evidence>
<proteinExistence type="predicted"/>
<keyword evidence="2" id="KW-1185">Reference proteome</keyword>
<sequence length="213" mass="23042">MVAGDLAYAHTSWRRGALQQVAILATLSVLVRSPSADVVCITFGALPVSNAALRQLNTSNGWGGRFHHVVWRHDVVPRALLLPGKGFRQFISGILDSQPRHEDETLRIEPKLPLDDEQDMQGFEQEVKLDAAQEAMVEQLRDGVFAEAALVAAADAAPAMLPRRSVRSWIYKKASWIGGLVGSVGKGVMQFDAYVSAAANCGSIAVHVKACKL</sequence>
<comment type="caution">
    <text evidence="1">The sequence shown here is derived from an EMBL/GenBank/DDBJ whole genome shotgun (WGS) entry which is preliminary data.</text>
</comment>
<dbReference type="SUPFAM" id="SSF53474">
    <property type="entry name" value="alpha/beta-Hydrolases"/>
    <property type="match status" value="1"/>
</dbReference>
<evidence type="ECO:0000313" key="1">
    <source>
        <dbReference type="EMBL" id="KAK9825403.1"/>
    </source>
</evidence>
<dbReference type="Gene3D" id="3.40.50.1820">
    <property type="entry name" value="alpha/beta hydrolase"/>
    <property type="match status" value="1"/>
</dbReference>
<gene>
    <name evidence="1" type="ORF">WJX81_001092</name>
</gene>